<dbReference type="InterPro" id="IPR041685">
    <property type="entry name" value="AAA_GajA/Old/RecF-like"/>
</dbReference>
<protein>
    <submittedName>
        <fullName evidence="2">AAA family ATPase</fullName>
    </submittedName>
</protein>
<gene>
    <name evidence="2" type="ORF">SBP02_18440</name>
</gene>
<name>A0ABZ0PUD3_9PSED</name>
<dbReference type="Proteomes" id="UP001305928">
    <property type="component" value="Chromosome"/>
</dbReference>
<evidence type="ECO:0000313" key="3">
    <source>
        <dbReference type="Proteomes" id="UP001305928"/>
    </source>
</evidence>
<evidence type="ECO:0000259" key="1">
    <source>
        <dbReference type="Pfam" id="PF13175"/>
    </source>
</evidence>
<accession>A0ABZ0PUD3</accession>
<reference evidence="2 3" key="1">
    <citation type="submission" date="2023-11" db="EMBL/GenBank/DDBJ databases">
        <title>Complete genome of Pseudomonas benzenivorans BA3361.</title>
        <authorList>
            <person name="Shin S.Y."/>
            <person name="Song J."/>
            <person name="Kang H."/>
        </authorList>
    </citation>
    <scope>NUCLEOTIDE SEQUENCE [LARGE SCALE GENOMIC DNA]</scope>
    <source>
        <strain evidence="2 3">HNIBRBA3361</strain>
    </source>
</reference>
<proteinExistence type="predicted"/>
<sequence length="90" mass="9549">MTGIVGRNDYGKSTILEALAIFFESGDVKADKSDMNCFSLAEGDEQFEMACEFDGLPAVSGLANISWTQVVGGLLMPTAAQAMLPVVSRL</sequence>
<feature type="domain" description="Endonuclease GajA/Old nuclease/RecF-like AAA" evidence="1">
    <location>
        <begin position="2"/>
        <end position="53"/>
    </location>
</feature>
<dbReference type="Gene3D" id="3.40.50.300">
    <property type="entry name" value="P-loop containing nucleotide triphosphate hydrolases"/>
    <property type="match status" value="1"/>
</dbReference>
<dbReference type="Pfam" id="PF13175">
    <property type="entry name" value="AAA_15"/>
    <property type="match status" value="1"/>
</dbReference>
<evidence type="ECO:0000313" key="2">
    <source>
        <dbReference type="EMBL" id="WPC04711.1"/>
    </source>
</evidence>
<dbReference type="SUPFAM" id="SSF52540">
    <property type="entry name" value="P-loop containing nucleoside triphosphate hydrolases"/>
    <property type="match status" value="1"/>
</dbReference>
<dbReference type="InterPro" id="IPR027417">
    <property type="entry name" value="P-loop_NTPase"/>
</dbReference>
<dbReference type="RefSeq" id="WP_318643848.1">
    <property type="nucleotide sequence ID" value="NZ_CP137892.1"/>
</dbReference>
<keyword evidence="3" id="KW-1185">Reference proteome</keyword>
<dbReference type="EMBL" id="CP137892">
    <property type="protein sequence ID" value="WPC04711.1"/>
    <property type="molecule type" value="Genomic_DNA"/>
</dbReference>
<organism evidence="2 3">
    <name type="scientific">Pseudomonas benzenivorans</name>
    <dbReference type="NCBI Taxonomy" id="556533"/>
    <lineage>
        <taxon>Bacteria</taxon>
        <taxon>Pseudomonadati</taxon>
        <taxon>Pseudomonadota</taxon>
        <taxon>Gammaproteobacteria</taxon>
        <taxon>Pseudomonadales</taxon>
        <taxon>Pseudomonadaceae</taxon>
        <taxon>Pseudomonas</taxon>
    </lineage>
</organism>